<accession>A0A2K1K2V7</accession>
<dbReference type="Gramene" id="Pp3c9_11700V3.3">
    <property type="protein sequence ID" value="PAC:32913030.CDS.1"/>
    <property type="gene ID" value="Pp3c9_11700"/>
</dbReference>
<dbReference type="EnsemblPlants" id="Pp3c9_11700V3.1">
    <property type="protein sequence ID" value="PAC:32913028.CDS.1"/>
    <property type="gene ID" value="Pp3c9_11700"/>
</dbReference>
<reference evidence="2 4" key="1">
    <citation type="journal article" date="2008" name="Science">
        <title>The Physcomitrella genome reveals evolutionary insights into the conquest of land by plants.</title>
        <authorList>
            <person name="Rensing S."/>
            <person name="Lang D."/>
            <person name="Zimmer A."/>
            <person name="Terry A."/>
            <person name="Salamov A."/>
            <person name="Shapiro H."/>
            <person name="Nishiyama T."/>
            <person name="Perroud P.-F."/>
            <person name="Lindquist E."/>
            <person name="Kamisugi Y."/>
            <person name="Tanahashi T."/>
            <person name="Sakakibara K."/>
            <person name="Fujita T."/>
            <person name="Oishi K."/>
            <person name="Shin-I T."/>
            <person name="Kuroki Y."/>
            <person name="Toyoda A."/>
            <person name="Suzuki Y."/>
            <person name="Hashimoto A."/>
            <person name="Yamaguchi K."/>
            <person name="Sugano A."/>
            <person name="Kohara Y."/>
            <person name="Fujiyama A."/>
            <person name="Anterola A."/>
            <person name="Aoki S."/>
            <person name="Ashton N."/>
            <person name="Barbazuk W.B."/>
            <person name="Barker E."/>
            <person name="Bennetzen J."/>
            <person name="Bezanilla M."/>
            <person name="Blankenship R."/>
            <person name="Cho S.H."/>
            <person name="Dutcher S."/>
            <person name="Estelle M."/>
            <person name="Fawcett J.A."/>
            <person name="Gundlach H."/>
            <person name="Hanada K."/>
            <person name="Heyl A."/>
            <person name="Hicks K.A."/>
            <person name="Hugh J."/>
            <person name="Lohr M."/>
            <person name="Mayer K."/>
            <person name="Melkozernov A."/>
            <person name="Murata T."/>
            <person name="Nelson D."/>
            <person name="Pils B."/>
            <person name="Prigge M."/>
            <person name="Reiss B."/>
            <person name="Renner T."/>
            <person name="Rombauts S."/>
            <person name="Rushton P."/>
            <person name="Sanderfoot A."/>
            <person name="Schween G."/>
            <person name="Shiu S.-H."/>
            <person name="Stueber K."/>
            <person name="Theodoulou F.L."/>
            <person name="Tu H."/>
            <person name="Van de Peer Y."/>
            <person name="Verrier P.J."/>
            <person name="Waters E."/>
            <person name="Wood A."/>
            <person name="Yang L."/>
            <person name="Cove D."/>
            <person name="Cuming A."/>
            <person name="Hasebe M."/>
            <person name="Lucas S."/>
            <person name="Mishler D.B."/>
            <person name="Reski R."/>
            <person name="Grigoriev I."/>
            <person name="Quatrano R.S."/>
            <person name="Boore J.L."/>
        </authorList>
    </citation>
    <scope>NUCLEOTIDE SEQUENCE [LARGE SCALE GENOMIC DNA]</scope>
    <source>
        <strain evidence="3 4">cv. Gransden 2004</strain>
    </source>
</reference>
<gene>
    <name evidence="2" type="ORF">PHYPA_012579</name>
</gene>
<dbReference type="Proteomes" id="UP000006727">
    <property type="component" value="Chromosome 9"/>
</dbReference>
<evidence type="ECO:0000313" key="2">
    <source>
        <dbReference type="EMBL" id="PNR48106.1"/>
    </source>
</evidence>
<organism evidence="2">
    <name type="scientific">Physcomitrium patens</name>
    <name type="common">Spreading-leaved earth moss</name>
    <name type="synonym">Physcomitrella patens</name>
    <dbReference type="NCBI Taxonomy" id="3218"/>
    <lineage>
        <taxon>Eukaryota</taxon>
        <taxon>Viridiplantae</taxon>
        <taxon>Streptophyta</taxon>
        <taxon>Embryophyta</taxon>
        <taxon>Bryophyta</taxon>
        <taxon>Bryophytina</taxon>
        <taxon>Bryopsida</taxon>
        <taxon>Funariidae</taxon>
        <taxon>Funariales</taxon>
        <taxon>Funariaceae</taxon>
        <taxon>Physcomitrium</taxon>
    </lineage>
</organism>
<keyword evidence="4" id="KW-1185">Reference proteome</keyword>
<dbReference type="Gramene" id="Pp3c9_11700V3.2">
    <property type="protein sequence ID" value="PAC:32913029.CDS.1"/>
    <property type="gene ID" value="Pp3c9_11700"/>
</dbReference>
<reference evidence="3" key="3">
    <citation type="submission" date="2020-12" db="UniProtKB">
        <authorList>
            <consortium name="EnsemblPlants"/>
        </authorList>
    </citation>
    <scope>IDENTIFICATION</scope>
</reference>
<evidence type="ECO:0000313" key="4">
    <source>
        <dbReference type="Proteomes" id="UP000006727"/>
    </source>
</evidence>
<dbReference type="Gramene" id="Pp3c9_11700V3.1">
    <property type="protein sequence ID" value="PAC:32913028.CDS.1"/>
    <property type="gene ID" value="Pp3c9_11700"/>
</dbReference>
<dbReference type="InParanoid" id="A0A2K1K2V7"/>
<dbReference type="EnsemblPlants" id="Pp3c9_11700V3.2">
    <property type="protein sequence ID" value="PAC:32913029.CDS.1"/>
    <property type="gene ID" value="Pp3c9_11700"/>
</dbReference>
<dbReference type="EnsemblPlants" id="Pp3c9_11700V3.3">
    <property type="protein sequence ID" value="PAC:32913030.CDS.1"/>
    <property type="gene ID" value="Pp3c9_11700"/>
</dbReference>
<sequence>MNEPTKSTRWGRRSLQATLGETDAVHRGRKLPGHDSLIVKDSISGGGPHKPLERHSVTSRQSPPTAFGVCATLDTGVAVTLLFNLFLKLLVSVYTPDPFHLGEGLSHAHAIRLLYIIHA</sequence>
<reference evidence="2 4" key="2">
    <citation type="journal article" date="2018" name="Plant J.">
        <title>The Physcomitrella patens chromosome-scale assembly reveals moss genome structure and evolution.</title>
        <authorList>
            <person name="Lang D."/>
            <person name="Ullrich K.K."/>
            <person name="Murat F."/>
            <person name="Fuchs J."/>
            <person name="Jenkins J."/>
            <person name="Haas F.B."/>
            <person name="Piednoel M."/>
            <person name="Gundlach H."/>
            <person name="Van Bel M."/>
            <person name="Meyberg R."/>
            <person name="Vives C."/>
            <person name="Morata J."/>
            <person name="Symeonidi A."/>
            <person name="Hiss M."/>
            <person name="Muchero W."/>
            <person name="Kamisugi Y."/>
            <person name="Saleh O."/>
            <person name="Blanc G."/>
            <person name="Decker E.L."/>
            <person name="van Gessel N."/>
            <person name="Grimwood J."/>
            <person name="Hayes R.D."/>
            <person name="Graham S.W."/>
            <person name="Gunter L.E."/>
            <person name="McDaniel S.F."/>
            <person name="Hoernstein S.N.W."/>
            <person name="Larsson A."/>
            <person name="Li F.W."/>
            <person name="Perroud P.F."/>
            <person name="Phillips J."/>
            <person name="Ranjan P."/>
            <person name="Rokshar D.S."/>
            <person name="Rothfels C.J."/>
            <person name="Schneider L."/>
            <person name="Shu S."/>
            <person name="Stevenson D.W."/>
            <person name="Thummler F."/>
            <person name="Tillich M."/>
            <person name="Villarreal Aguilar J.C."/>
            <person name="Widiez T."/>
            <person name="Wong G.K."/>
            <person name="Wymore A."/>
            <person name="Zhang Y."/>
            <person name="Zimmer A.D."/>
            <person name="Quatrano R.S."/>
            <person name="Mayer K.F.X."/>
            <person name="Goodstein D."/>
            <person name="Casacuberta J.M."/>
            <person name="Vandepoele K."/>
            <person name="Reski R."/>
            <person name="Cuming A.C."/>
            <person name="Tuskan G.A."/>
            <person name="Maumus F."/>
            <person name="Salse J."/>
            <person name="Schmutz J."/>
            <person name="Rensing S.A."/>
        </authorList>
    </citation>
    <scope>NUCLEOTIDE SEQUENCE [LARGE SCALE GENOMIC DNA]</scope>
    <source>
        <strain evidence="3 4">cv. Gransden 2004</strain>
    </source>
</reference>
<evidence type="ECO:0000313" key="3">
    <source>
        <dbReference type="EnsemblPlants" id="PAC:32913028.CDS.1"/>
    </source>
</evidence>
<dbReference type="EMBL" id="ABEU02000009">
    <property type="protein sequence ID" value="PNR48106.1"/>
    <property type="molecule type" value="Genomic_DNA"/>
</dbReference>
<feature type="region of interest" description="Disordered" evidence="1">
    <location>
        <begin position="40"/>
        <end position="62"/>
    </location>
</feature>
<name>A0A2K1K2V7_PHYPA</name>
<protein>
    <submittedName>
        <fullName evidence="2 3">Uncharacterized protein</fullName>
    </submittedName>
</protein>
<evidence type="ECO:0000256" key="1">
    <source>
        <dbReference type="SAM" id="MobiDB-lite"/>
    </source>
</evidence>
<dbReference type="AlphaFoldDB" id="A0A2K1K2V7"/>
<proteinExistence type="predicted"/>